<dbReference type="Gene3D" id="3.40.50.10170">
    <property type="match status" value="1"/>
</dbReference>
<dbReference type="GO" id="GO:0008289">
    <property type="term" value="F:lipid binding"/>
    <property type="evidence" value="ECO:0007669"/>
    <property type="project" value="UniProtKB-KW"/>
</dbReference>
<evidence type="ECO:0000313" key="2">
    <source>
        <dbReference type="EMBL" id="QAY65536.1"/>
    </source>
</evidence>
<dbReference type="InterPro" id="IPR003797">
    <property type="entry name" value="DegV"/>
</dbReference>
<proteinExistence type="predicted"/>
<accession>A0A4P6ESJ1</accession>
<keyword evidence="3" id="KW-1185">Reference proteome</keyword>
<evidence type="ECO:0000256" key="1">
    <source>
        <dbReference type="ARBA" id="ARBA00023121"/>
    </source>
</evidence>
<name>A0A4P6ESJ1_9BACL</name>
<organism evidence="2 3">
    <name type="scientific">Paenibacillus protaetiae</name>
    <dbReference type="NCBI Taxonomy" id="2509456"/>
    <lineage>
        <taxon>Bacteria</taxon>
        <taxon>Bacillati</taxon>
        <taxon>Bacillota</taxon>
        <taxon>Bacilli</taxon>
        <taxon>Bacillales</taxon>
        <taxon>Paenibacillaceae</taxon>
        <taxon>Paenibacillus</taxon>
    </lineage>
</organism>
<dbReference type="InterPro" id="IPR050270">
    <property type="entry name" value="DegV_domain_contain"/>
</dbReference>
<evidence type="ECO:0000313" key="3">
    <source>
        <dbReference type="Proteomes" id="UP000293568"/>
    </source>
</evidence>
<dbReference type="PANTHER" id="PTHR33434:SF2">
    <property type="entry name" value="FATTY ACID-BINDING PROTEIN TM_1468"/>
    <property type="match status" value="1"/>
</dbReference>
<gene>
    <name evidence="2" type="ORF">ET464_03220</name>
</gene>
<dbReference type="KEGG" id="pprt:ET464_03220"/>
<keyword evidence="1" id="KW-0446">Lipid-binding</keyword>
<dbReference type="PROSITE" id="PS51482">
    <property type="entry name" value="DEGV"/>
    <property type="match status" value="1"/>
</dbReference>
<dbReference type="InterPro" id="IPR043168">
    <property type="entry name" value="DegV_C"/>
</dbReference>
<dbReference type="Pfam" id="PF02645">
    <property type="entry name" value="DegV"/>
    <property type="match status" value="1"/>
</dbReference>
<protein>
    <submittedName>
        <fullName evidence="2">DegV family protein</fullName>
    </submittedName>
</protein>
<sequence length="287" mass="31652">MGKIIIMTDSTSDIPQEVRERLQIEMIPLKIEIDGVTYLDNVTLDPDSFYEKLAAASALPKTSQPSPTEFVEAFQRILQQEPDASIISFHLSSEFSGTYQSALIAYSMLEEQADITIIDSKSASYGFGARVVKAAEMALEGESKEAILEEVSRLEKETEVFFLVDTLEYLQKGGRIGRASAIIGTLLNIKPILSIDKDGFVTSVDKVRGTKKAMNRIIELLHQKFDPQEPVAIIMAWAGRKDAAMDLHELVKNSFNVQKTDFTTIGPVIGNHAGPGTSAVFMYKLKG</sequence>
<dbReference type="OrthoDB" id="9780660at2"/>
<dbReference type="EMBL" id="CP035492">
    <property type="protein sequence ID" value="QAY65536.1"/>
    <property type="molecule type" value="Genomic_DNA"/>
</dbReference>
<dbReference type="AlphaFoldDB" id="A0A4P6ESJ1"/>
<dbReference type="Proteomes" id="UP000293568">
    <property type="component" value="Chromosome"/>
</dbReference>
<dbReference type="SUPFAM" id="SSF82549">
    <property type="entry name" value="DAK1/DegV-like"/>
    <property type="match status" value="1"/>
</dbReference>
<dbReference type="RefSeq" id="WP_129438196.1">
    <property type="nucleotide sequence ID" value="NZ_CP035492.1"/>
</dbReference>
<dbReference type="NCBIfam" id="TIGR00762">
    <property type="entry name" value="DegV"/>
    <property type="match status" value="1"/>
</dbReference>
<dbReference type="Gene3D" id="3.30.1180.10">
    <property type="match status" value="1"/>
</dbReference>
<reference evidence="2 3" key="1">
    <citation type="submission" date="2019-01" db="EMBL/GenBank/DDBJ databases">
        <title>Genome sequencing of strain FW100M-2.</title>
        <authorList>
            <person name="Heo J."/>
            <person name="Kim S.-J."/>
            <person name="Kim J.-S."/>
            <person name="Hong S.-B."/>
            <person name="Kwon S.-W."/>
        </authorList>
    </citation>
    <scope>NUCLEOTIDE SEQUENCE [LARGE SCALE GENOMIC DNA]</scope>
    <source>
        <strain evidence="2 3">FW100M-2</strain>
    </source>
</reference>
<dbReference type="PANTHER" id="PTHR33434">
    <property type="entry name" value="DEGV DOMAIN-CONTAINING PROTEIN DR_1986-RELATED"/>
    <property type="match status" value="1"/>
</dbReference>